<dbReference type="KEGG" id="tml:GSTUM_00009767001"/>
<feature type="region of interest" description="Disordered" evidence="1">
    <location>
        <begin position="37"/>
        <end position="60"/>
    </location>
</feature>
<name>D5GKT9_TUBMM</name>
<evidence type="ECO:0000313" key="2">
    <source>
        <dbReference type="EMBL" id="CAZ85132.1"/>
    </source>
</evidence>
<dbReference type="EMBL" id="FN430341">
    <property type="protein sequence ID" value="CAZ85132.1"/>
    <property type="molecule type" value="Genomic_DNA"/>
</dbReference>
<sequence length="60" mass="6830">MLPFPNSLQLSFQARFHLSSKSFKYVTPFTITITITTDHRPPPPPFIAQDGLKRGEKKSI</sequence>
<accession>D5GKT9</accession>
<dbReference type="Proteomes" id="UP000006911">
    <property type="component" value="Unassembled WGS sequence"/>
</dbReference>
<feature type="compositionally biased region" description="Basic and acidic residues" evidence="1">
    <location>
        <begin position="51"/>
        <end position="60"/>
    </location>
</feature>
<evidence type="ECO:0000313" key="3">
    <source>
        <dbReference type="Proteomes" id="UP000006911"/>
    </source>
</evidence>
<dbReference type="HOGENOM" id="CLU_2943509_0_0_1"/>
<dbReference type="GeneID" id="9183368"/>
<organism evidence="2 3">
    <name type="scientific">Tuber melanosporum (strain Mel28)</name>
    <name type="common">Perigord black truffle</name>
    <dbReference type="NCBI Taxonomy" id="656061"/>
    <lineage>
        <taxon>Eukaryota</taxon>
        <taxon>Fungi</taxon>
        <taxon>Dikarya</taxon>
        <taxon>Ascomycota</taxon>
        <taxon>Pezizomycotina</taxon>
        <taxon>Pezizomycetes</taxon>
        <taxon>Pezizales</taxon>
        <taxon>Tuberaceae</taxon>
        <taxon>Tuber</taxon>
    </lineage>
</organism>
<proteinExistence type="predicted"/>
<reference evidence="2 3" key="1">
    <citation type="journal article" date="2010" name="Nature">
        <title>Perigord black truffle genome uncovers evolutionary origins and mechanisms of symbiosis.</title>
        <authorList>
            <person name="Martin F."/>
            <person name="Kohler A."/>
            <person name="Murat C."/>
            <person name="Balestrini R."/>
            <person name="Coutinho P.M."/>
            <person name="Jaillon O."/>
            <person name="Montanini B."/>
            <person name="Morin E."/>
            <person name="Noel B."/>
            <person name="Percudani R."/>
            <person name="Porcel B."/>
            <person name="Rubini A."/>
            <person name="Amicucci A."/>
            <person name="Amselem J."/>
            <person name="Anthouard V."/>
            <person name="Arcioni S."/>
            <person name="Artiguenave F."/>
            <person name="Aury J.M."/>
            <person name="Ballario P."/>
            <person name="Bolchi A."/>
            <person name="Brenna A."/>
            <person name="Brun A."/>
            <person name="Buee M."/>
            <person name="Cantarel B."/>
            <person name="Chevalier G."/>
            <person name="Couloux A."/>
            <person name="Da Silva C."/>
            <person name="Denoeud F."/>
            <person name="Duplessis S."/>
            <person name="Ghignone S."/>
            <person name="Hilselberger B."/>
            <person name="Iotti M."/>
            <person name="Marcais B."/>
            <person name="Mello A."/>
            <person name="Miranda M."/>
            <person name="Pacioni G."/>
            <person name="Quesneville H."/>
            <person name="Riccioni C."/>
            <person name="Ruotolo R."/>
            <person name="Splivallo R."/>
            <person name="Stocchi V."/>
            <person name="Tisserant E."/>
            <person name="Viscomi A.R."/>
            <person name="Zambonelli A."/>
            <person name="Zampieri E."/>
            <person name="Henrissat B."/>
            <person name="Lebrun M.H."/>
            <person name="Paolocci F."/>
            <person name="Bonfante P."/>
            <person name="Ottonello S."/>
            <person name="Wincker P."/>
        </authorList>
    </citation>
    <scope>NUCLEOTIDE SEQUENCE [LARGE SCALE GENOMIC DNA]</scope>
    <source>
        <strain evidence="2 3">Mel28</strain>
    </source>
</reference>
<dbReference type="RefSeq" id="XP_002840941.1">
    <property type="nucleotide sequence ID" value="XM_002840895.1"/>
</dbReference>
<dbReference type="InParanoid" id="D5GKT9"/>
<protein>
    <submittedName>
        <fullName evidence="2">(Perigord truffle) hypothetical protein</fullName>
    </submittedName>
</protein>
<evidence type="ECO:0000256" key="1">
    <source>
        <dbReference type="SAM" id="MobiDB-lite"/>
    </source>
</evidence>
<gene>
    <name evidence="2" type="ORF">GSTUM_00009767001</name>
</gene>
<keyword evidence="3" id="KW-1185">Reference proteome</keyword>
<dbReference type="AlphaFoldDB" id="D5GKT9"/>